<dbReference type="Proteomes" id="UP001374803">
    <property type="component" value="Chromosome"/>
</dbReference>
<feature type="region of interest" description="Disordered" evidence="1">
    <location>
        <begin position="1"/>
        <end position="31"/>
    </location>
</feature>
<evidence type="ECO:0000313" key="3">
    <source>
        <dbReference type="Proteomes" id="UP001374803"/>
    </source>
</evidence>
<keyword evidence="3" id="KW-1185">Reference proteome</keyword>
<evidence type="ECO:0000313" key="2">
    <source>
        <dbReference type="EMBL" id="WXB00554.1"/>
    </source>
</evidence>
<accession>A0ABZ2KTC2</accession>
<organism evidence="2 3">
    <name type="scientific">Pendulispora rubella</name>
    <dbReference type="NCBI Taxonomy" id="2741070"/>
    <lineage>
        <taxon>Bacteria</taxon>
        <taxon>Pseudomonadati</taxon>
        <taxon>Myxococcota</taxon>
        <taxon>Myxococcia</taxon>
        <taxon>Myxococcales</taxon>
        <taxon>Sorangiineae</taxon>
        <taxon>Pendulisporaceae</taxon>
        <taxon>Pendulispora</taxon>
    </lineage>
</organism>
<sequence>MAQSHSSQQSGDAVDMALTSTSPSNLPADICDTPGTSDLTVEAGTSKYLFPGVADTCDARIPQEPPLLPICIRKFANVTIAGQLLVESQNVAVAIVATDTFTVAG</sequence>
<dbReference type="EMBL" id="CP089983">
    <property type="protein sequence ID" value="WXB00554.1"/>
    <property type="molecule type" value="Genomic_DNA"/>
</dbReference>
<dbReference type="RefSeq" id="WP_394830155.1">
    <property type="nucleotide sequence ID" value="NZ_CP089929.1"/>
</dbReference>
<evidence type="ECO:0000256" key="1">
    <source>
        <dbReference type="SAM" id="MobiDB-lite"/>
    </source>
</evidence>
<proteinExistence type="predicted"/>
<reference evidence="2" key="1">
    <citation type="submission" date="2021-12" db="EMBL/GenBank/DDBJ databases">
        <title>Discovery of the Pendulisporaceae a myxobacterial family with distinct sporulation behavior and unique specialized metabolism.</title>
        <authorList>
            <person name="Garcia R."/>
            <person name="Popoff A."/>
            <person name="Bader C.D."/>
            <person name="Loehr J."/>
            <person name="Walesch S."/>
            <person name="Walt C."/>
            <person name="Boldt J."/>
            <person name="Bunk B."/>
            <person name="Haeckl F.J.F.P.J."/>
            <person name="Gunesch A.P."/>
            <person name="Birkelbach J."/>
            <person name="Nuebel U."/>
            <person name="Pietschmann T."/>
            <person name="Bach T."/>
            <person name="Mueller R."/>
        </authorList>
    </citation>
    <scope>NUCLEOTIDE SEQUENCE</scope>
    <source>
        <strain evidence="2">MSr11367</strain>
    </source>
</reference>
<name>A0ABZ2KTC2_9BACT</name>
<gene>
    <name evidence="2" type="ORF">LVJ94_26975</name>
</gene>
<feature type="compositionally biased region" description="Polar residues" evidence="1">
    <location>
        <begin position="1"/>
        <end position="11"/>
    </location>
</feature>
<protein>
    <submittedName>
        <fullName evidence="2">Uncharacterized protein</fullName>
    </submittedName>
</protein>